<proteinExistence type="predicted"/>
<dbReference type="PANTHER" id="PTHR10745:SF0">
    <property type="entry name" value="GLYCINE--TRNA LIGASE"/>
    <property type="match status" value="1"/>
</dbReference>
<dbReference type="InterPro" id="IPR004154">
    <property type="entry name" value="Anticodon-bd"/>
</dbReference>
<dbReference type="PANTHER" id="PTHR10745">
    <property type="entry name" value="GLYCYL-TRNA SYNTHETASE/DNA POLYMERASE SUBUNIT GAMMA-2"/>
    <property type="match status" value="1"/>
</dbReference>
<sequence>NGVSHKVDDSSGSIGRRYARTDEIGVAFGITIDFDTVNKTPHTATLRDRDSMRQIRAEVKQLAMFVYSFHLLRQCVDYFAVYLQVSELPEIVRDLANGAITWAEVESKYPIFEGQETSKKETVEE</sequence>
<organism evidence="2 3">
    <name type="scientific">Cirrhinus mrigala</name>
    <name type="common">Mrigala</name>
    <dbReference type="NCBI Taxonomy" id="683832"/>
    <lineage>
        <taxon>Eukaryota</taxon>
        <taxon>Metazoa</taxon>
        <taxon>Chordata</taxon>
        <taxon>Craniata</taxon>
        <taxon>Vertebrata</taxon>
        <taxon>Euteleostomi</taxon>
        <taxon>Actinopterygii</taxon>
        <taxon>Neopterygii</taxon>
        <taxon>Teleostei</taxon>
        <taxon>Ostariophysi</taxon>
        <taxon>Cypriniformes</taxon>
        <taxon>Cyprinidae</taxon>
        <taxon>Labeoninae</taxon>
        <taxon>Labeonini</taxon>
        <taxon>Cirrhinus</taxon>
    </lineage>
</organism>
<keyword evidence="3" id="KW-1185">Reference proteome</keyword>
<evidence type="ECO:0000313" key="3">
    <source>
        <dbReference type="Proteomes" id="UP001529510"/>
    </source>
</evidence>
<dbReference type="Pfam" id="PF03129">
    <property type="entry name" value="HGTP_anticodon"/>
    <property type="match status" value="1"/>
</dbReference>
<evidence type="ECO:0000313" key="2">
    <source>
        <dbReference type="EMBL" id="KAL0156762.1"/>
    </source>
</evidence>
<dbReference type="InterPro" id="IPR036621">
    <property type="entry name" value="Anticodon-bd_dom_sf"/>
</dbReference>
<dbReference type="Proteomes" id="UP001529510">
    <property type="component" value="Unassembled WGS sequence"/>
</dbReference>
<reference evidence="2 3" key="1">
    <citation type="submission" date="2024-05" db="EMBL/GenBank/DDBJ databases">
        <title>Genome sequencing and assembly of Indian major carp, Cirrhinus mrigala (Hamilton, 1822).</title>
        <authorList>
            <person name="Mohindra V."/>
            <person name="Chowdhury L.M."/>
            <person name="Lal K."/>
            <person name="Jena J.K."/>
        </authorList>
    </citation>
    <scope>NUCLEOTIDE SEQUENCE [LARGE SCALE GENOMIC DNA]</scope>
    <source>
        <strain evidence="2">CM1030</strain>
        <tissue evidence="2">Blood</tissue>
    </source>
</reference>
<comment type="caution">
    <text evidence="2">The sequence shown here is derived from an EMBL/GenBank/DDBJ whole genome shotgun (WGS) entry which is preliminary data.</text>
</comment>
<feature type="non-terminal residue" evidence="2">
    <location>
        <position position="1"/>
    </location>
</feature>
<dbReference type="Gene3D" id="3.40.50.800">
    <property type="entry name" value="Anticodon-binding domain"/>
    <property type="match status" value="1"/>
</dbReference>
<dbReference type="FunFam" id="3.40.50.800:FF:000004">
    <property type="entry name" value="Glycine--tRNA ligase 2"/>
    <property type="match status" value="1"/>
</dbReference>
<dbReference type="EMBL" id="JAMKFB020000024">
    <property type="protein sequence ID" value="KAL0156762.1"/>
    <property type="molecule type" value="Genomic_DNA"/>
</dbReference>
<dbReference type="AlphaFoldDB" id="A0ABD0N6D9"/>
<protein>
    <recommendedName>
        <fullName evidence="1">Anticodon-binding domain-containing protein</fullName>
    </recommendedName>
</protein>
<gene>
    <name evidence="2" type="ORF">M9458_048008</name>
</gene>
<dbReference type="SUPFAM" id="SSF52954">
    <property type="entry name" value="Class II aaRS ABD-related"/>
    <property type="match status" value="1"/>
</dbReference>
<dbReference type="InterPro" id="IPR027031">
    <property type="entry name" value="Gly-tRNA_synthase/POLG2"/>
</dbReference>
<accession>A0ABD0N6D9</accession>
<name>A0ABD0N6D9_CIRMR</name>
<feature type="domain" description="Anticodon-binding" evidence="1">
    <location>
        <begin position="1"/>
        <end position="65"/>
    </location>
</feature>
<evidence type="ECO:0000259" key="1">
    <source>
        <dbReference type="Pfam" id="PF03129"/>
    </source>
</evidence>